<keyword evidence="5" id="KW-1185">Reference proteome</keyword>
<dbReference type="CDD" id="cd05286">
    <property type="entry name" value="QOR2"/>
    <property type="match status" value="1"/>
</dbReference>
<evidence type="ECO:0000313" key="4">
    <source>
        <dbReference type="EMBL" id="MBJ3775329.1"/>
    </source>
</evidence>
<gene>
    <name evidence="4" type="ORF">JCR33_06505</name>
</gene>
<dbReference type="InterPro" id="IPR020843">
    <property type="entry name" value="ER"/>
</dbReference>
<dbReference type="PANTHER" id="PTHR48106:SF13">
    <property type="entry name" value="QUINONE OXIDOREDUCTASE-RELATED"/>
    <property type="match status" value="1"/>
</dbReference>
<dbReference type="SUPFAM" id="SSF51735">
    <property type="entry name" value="NAD(P)-binding Rossmann-fold domains"/>
    <property type="match status" value="1"/>
</dbReference>
<evidence type="ECO:0000313" key="5">
    <source>
        <dbReference type="Proteomes" id="UP000609531"/>
    </source>
</evidence>
<keyword evidence="2" id="KW-0560">Oxidoreductase</keyword>
<dbReference type="GO" id="GO:0005829">
    <property type="term" value="C:cytosol"/>
    <property type="evidence" value="ECO:0007669"/>
    <property type="project" value="TreeGrafter"/>
</dbReference>
<evidence type="ECO:0000259" key="3">
    <source>
        <dbReference type="SMART" id="SM00829"/>
    </source>
</evidence>
<dbReference type="Gene3D" id="3.90.180.10">
    <property type="entry name" value="Medium-chain alcohol dehydrogenases, catalytic domain"/>
    <property type="match status" value="1"/>
</dbReference>
<dbReference type="GO" id="GO:0035925">
    <property type="term" value="F:mRNA 3'-UTR AU-rich region binding"/>
    <property type="evidence" value="ECO:0007669"/>
    <property type="project" value="TreeGrafter"/>
</dbReference>
<feature type="domain" description="Enoyl reductase (ER)" evidence="3">
    <location>
        <begin position="10"/>
        <end position="327"/>
    </location>
</feature>
<accession>A0A934IPQ2</accession>
<dbReference type="SMART" id="SM00829">
    <property type="entry name" value="PKS_ER"/>
    <property type="match status" value="1"/>
</dbReference>
<dbReference type="InterPro" id="IPR047618">
    <property type="entry name" value="QOR-like"/>
</dbReference>
<protein>
    <submittedName>
        <fullName evidence="4">Quinone oxidoreductase</fullName>
    </submittedName>
</protein>
<dbReference type="Pfam" id="PF08240">
    <property type="entry name" value="ADH_N"/>
    <property type="match status" value="1"/>
</dbReference>
<dbReference type="SUPFAM" id="SSF50129">
    <property type="entry name" value="GroES-like"/>
    <property type="match status" value="1"/>
</dbReference>
<dbReference type="GO" id="GO:0070402">
    <property type="term" value="F:NADPH binding"/>
    <property type="evidence" value="ECO:0007669"/>
    <property type="project" value="TreeGrafter"/>
</dbReference>
<dbReference type="Gene3D" id="3.40.50.720">
    <property type="entry name" value="NAD(P)-binding Rossmann-like Domain"/>
    <property type="match status" value="1"/>
</dbReference>
<name>A0A934IPQ2_9HYPH</name>
<sequence length="330" mass="34761">MRAIHIETYGGIEVMRLRERPVPEPRPGEVLVRNAVSGVNFMDVHTRIGKYARSRTYPVRLPVTLGMEGAGEVVAIGEGVADVAVGDRVAYCLVWGSYADYTAVPVDRLAPIPDGLDAEGAASVLFHGLTAHYLARDVGALGPGKVCLVHAAAGGVGQLLVQMAVGLGARVIATASTPQKRDIALACGAGTALAYRDGEDWAGEVLTLTGGDGVDVVFDPLGAATLREGLRCLRRFGRMVNFGSVTGPVADLDPIELGEAGSLWLTRPRLADHLRSGAEFRSRAADVFGAAMSGALRHTPGTSYRLDDVHRAHEALEARTSVGKPLLLLV</sequence>
<dbReference type="EMBL" id="JAEKJA010000003">
    <property type="protein sequence ID" value="MBJ3775329.1"/>
    <property type="molecule type" value="Genomic_DNA"/>
</dbReference>
<dbReference type="InterPro" id="IPR036291">
    <property type="entry name" value="NAD(P)-bd_dom_sf"/>
</dbReference>
<dbReference type="Proteomes" id="UP000609531">
    <property type="component" value="Unassembled WGS sequence"/>
</dbReference>
<dbReference type="AlphaFoldDB" id="A0A934IPQ2"/>
<keyword evidence="1" id="KW-0521">NADP</keyword>
<evidence type="ECO:0000256" key="2">
    <source>
        <dbReference type="ARBA" id="ARBA00023002"/>
    </source>
</evidence>
<evidence type="ECO:0000256" key="1">
    <source>
        <dbReference type="ARBA" id="ARBA00022857"/>
    </source>
</evidence>
<dbReference type="InterPro" id="IPR011032">
    <property type="entry name" value="GroES-like_sf"/>
</dbReference>
<proteinExistence type="predicted"/>
<dbReference type="Pfam" id="PF00107">
    <property type="entry name" value="ADH_zinc_N"/>
    <property type="match status" value="1"/>
</dbReference>
<dbReference type="InterPro" id="IPR013149">
    <property type="entry name" value="ADH-like_C"/>
</dbReference>
<dbReference type="RefSeq" id="WP_198881198.1">
    <property type="nucleotide sequence ID" value="NZ_JAEKJA010000003.1"/>
</dbReference>
<organism evidence="4 5">
    <name type="scientific">Acuticoccus mangrovi</name>
    <dbReference type="NCBI Taxonomy" id="2796142"/>
    <lineage>
        <taxon>Bacteria</taxon>
        <taxon>Pseudomonadati</taxon>
        <taxon>Pseudomonadota</taxon>
        <taxon>Alphaproteobacteria</taxon>
        <taxon>Hyphomicrobiales</taxon>
        <taxon>Amorphaceae</taxon>
        <taxon>Acuticoccus</taxon>
    </lineage>
</organism>
<dbReference type="GO" id="GO:0003960">
    <property type="term" value="F:quinone reductase (NADPH) activity"/>
    <property type="evidence" value="ECO:0007669"/>
    <property type="project" value="InterPro"/>
</dbReference>
<dbReference type="PANTHER" id="PTHR48106">
    <property type="entry name" value="QUINONE OXIDOREDUCTASE PIG3-RELATED"/>
    <property type="match status" value="1"/>
</dbReference>
<dbReference type="InterPro" id="IPR013154">
    <property type="entry name" value="ADH-like_N"/>
</dbReference>
<reference evidence="4" key="1">
    <citation type="submission" date="2020-12" db="EMBL/GenBank/DDBJ databases">
        <title>Bacterial taxonomy.</title>
        <authorList>
            <person name="Pan X."/>
        </authorList>
    </citation>
    <scope>NUCLEOTIDE SEQUENCE</scope>
    <source>
        <strain evidence="4">B2012</strain>
    </source>
</reference>
<comment type="caution">
    <text evidence="4">The sequence shown here is derived from an EMBL/GenBank/DDBJ whole genome shotgun (WGS) entry which is preliminary data.</text>
</comment>